<feature type="compositionally biased region" description="Basic residues" evidence="1">
    <location>
        <begin position="1"/>
        <end position="10"/>
    </location>
</feature>
<comment type="caution">
    <text evidence="2">The sequence shown here is derived from an EMBL/GenBank/DDBJ whole genome shotgun (WGS) entry which is preliminary data.</text>
</comment>
<dbReference type="AlphaFoldDB" id="A0A8J4WJA3"/>
<protein>
    <submittedName>
        <fullName evidence="2">Uncharacterized protein</fullName>
    </submittedName>
</protein>
<proteinExistence type="predicted"/>
<dbReference type="OrthoDB" id="6247689at2759"/>
<feature type="compositionally biased region" description="Low complexity" evidence="1">
    <location>
        <begin position="111"/>
        <end position="122"/>
    </location>
</feature>
<keyword evidence="3" id="KW-1185">Reference proteome</keyword>
<dbReference type="EMBL" id="LUCH01001873">
    <property type="protein sequence ID" value="KAF5402339.1"/>
    <property type="molecule type" value="Genomic_DNA"/>
</dbReference>
<evidence type="ECO:0000256" key="1">
    <source>
        <dbReference type="SAM" id="MobiDB-lite"/>
    </source>
</evidence>
<reference evidence="2" key="1">
    <citation type="submission" date="2019-05" db="EMBL/GenBank/DDBJ databases">
        <title>Annotation for the trematode Paragonimus heterotremus.</title>
        <authorList>
            <person name="Choi Y.-J."/>
        </authorList>
    </citation>
    <scope>NUCLEOTIDE SEQUENCE</scope>
    <source>
        <strain evidence="2">LC</strain>
    </source>
</reference>
<feature type="region of interest" description="Disordered" evidence="1">
    <location>
        <begin position="104"/>
        <end position="135"/>
    </location>
</feature>
<sequence length="177" mass="20092">MQRESRRHGNRYLNNSEHHRSGRPSGTRANQNNHDFNKTGSYRSLLGARDQLRTSKNQMSNRLRLSNSAFSPALPRVQSKNSPQLHSPILPESSLYPLLNNGTQQTYCEKSPSSSETSLPSLGPNPETNKVSDLFGPTNEVYSVVKGAIQLRDVDKFGRTKDERPEEHRQLKLFWFG</sequence>
<evidence type="ECO:0000313" key="2">
    <source>
        <dbReference type="EMBL" id="KAF5402339.1"/>
    </source>
</evidence>
<organism evidence="2 3">
    <name type="scientific">Paragonimus heterotremus</name>
    <dbReference type="NCBI Taxonomy" id="100268"/>
    <lineage>
        <taxon>Eukaryota</taxon>
        <taxon>Metazoa</taxon>
        <taxon>Spiralia</taxon>
        <taxon>Lophotrochozoa</taxon>
        <taxon>Platyhelminthes</taxon>
        <taxon>Trematoda</taxon>
        <taxon>Digenea</taxon>
        <taxon>Plagiorchiida</taxon>
        <taxon>Troglotremata</taxon>
        <taxon>Troglotrematidae</taxon>
        <taxon>Paragonimus</taxon>
    </lineage>
</organism>
<name>A0A8J4WJA3_9TREM</name>
<feature type="region of interest" description="Disordered" evidence="1">
    <location>
        <begin position="1"/>
        <end position="90"/>
    </location>
</feature>
<evidence type="ECO:0000313" key="3">
    <source>
        <dbReference type="Proteomes" id="UP000748531"/>
    </source>
</evidence>
<accession>A0A8J4WJA3</accession>
<feature type="compositionally biased region" description="Polar residues" evidence="1">
    <location>
        <begin position="27"/>
        <end position="42"/>
    </location>
</feature>
<gene>
    <name evidence="2" type="ORF">PHET_03984</name>
</gene>
<feature type="compositionally biased region" description="Polar residues" evidence="1">
    <location>
        <begin position="54"/>
        <end position="70"/>
    </location>
</feature>
<dbReference type="Proteomes" id="UP000748531">
    <property type="component" value="Unassembled WGS sequence"/>
</dbReference>